<evidence type="ECO:0000313" key="2">
    <source>
        <dbReference type="Proteomes" id="UP001152130"/>
    </source>
</evidence>
<comment type="caution">
    <text evidence="1">The sequence shown here is derived from an EMBL/GenBank/DDBJ whole genome shotgun (WGS) entry which is preliminary data.</text>
</comment>
<gene>
    <name evidence="1" type="ORF">NW766_002891</name>
</gene>
<accession>A0A9W8PWS3</accession>
<keyword evidence="2" id="KW-1185">Reference proteome</keyword>
<dbReference type="AlphaFoldDB" id="A0A9W8PWS3"/>
<evidence type="ECO:0000313" key="1">
    <source>
        <dbReference type="EMBL" id="KAJ4019188.1"/>
    </source>
</evidence>
<dbReference type="EMBL" id="JAPDHF010000004">
    <property type="protein sequence ID" value="KAJ4019188.1"/>
    <property type="molecule type" value="Genomic_DNA"/>
</dbReference>
<organism evidence="1 2">
    <name type="scientific">Fusarium irregulare</name>
    <dbReference type="NCBI Taxonomy" id="2494466"/>
    <lineage>
        <taxon>Eukaryota</taxon>
        <taxon>Fungi</taxon>
        <taxon>Dikarya</taxon>
        <taxon>Ascomycota</taxon>
        <taxon>Pezizomycotina</taxon>
        <taxon>Sordariomycetes</taxon>
        <taxon>Hypocreomycetidae</taxon>
        <taxon>Hypocreales</taxon>
        <taxon>Nectriaceae</taxon>
        <taxon>Fusarium</taxon>
        <taxon>Fusarium incarnatum-equiseti species complex</taxon>
    </lineage>
</organism>
<protein>
    <submittedName>
        <fullName evidence="1">Uncharacterized protein</fullName>
    </submittedName>
</protein>
<proteinExistence type="predicted"/>
<dbReference type="CDD" id="cd12148">
    <property type="entry name" value="fungal_TF_MHR"/>
    <property type="match status" value="1"/>
</dbReference>
<name>A0A9W8PWS3_9HYPO</name>
<reference evidence="1" key="1">
    <citation type="submission" date="2022-10" db="EMBL/GenBank/DDBJ databases">
        <title>Fusarium specimens isolated from Avocado Roots.</title>
        <authorList>
            <person name="Stajich J."/>
            <person name="Roper C."/>
            <person name="Heimlech-Rivalta G."/>
        </authorList>
    </citation>
    <scope>NUCLEOTIDE SEQUENCE</scope>
    <source>
        <strain evidence="1">CF00143</strain>
    </source>
</reference>
<sequence>MCTESAQQILRILSSLSEQGLLETFLRFDQDATFTATIALLMASAIDSSLLPDHTPWTQRAYSIFDEMGSRGNPVANMVASELKQLEGLLKEFLLHNESRSLVATQSHNTPREGPSDDIDTTGASIPGYTESFGLDSGDDFGLGLNYELSAEQLLNIANSLDVDSLTWPWPEDPMVEGMEESG</sequence>
<dbReference type="Proteomes" id="UP001152130">
    <property type="component" value="Unassembled WGS sequence"/>
</dbReference>